<dbReference type="AlphaFoldDB" id="A0A3S5C4L7"/>
<reference evidence="2" key="1">
    <citation type="submission" date="2018-11" db="EMBL/GenBank/DDBJ databases">
        <authorList>
            <consortium name="Pathogen Informatics"/>
        </authorList>
    </citation>
    <scope>NUCLEOTIDE SEQUENCE</scope>
</reference>
<proteinExistence type="predicted"/>
<evidence type="ECO:0000256" key="1">
    <source>
        <dbReference type="SAM" id="MobiDB-lite"/>
    </source>
</evidence>
<feature type="compositionally biased region" description="Acidic residues" evidence="1">
    <location>
        <begin position="609"/>
        <end position="623"/>
    </location>
</feature>
<dbReference type="Proteomes" id="UP000784294">
    <property type="component" value="Unassembled WGS sequence"/>
</dbReference>
<evidence type="ECO:0000313" key="2">
    <source>
        <dbReference type="EMBL" id="VEL35037.1"/>
    </source>
</evidence>
<dbReference type="EMBL" id="CAAALY010248927">
    <property type="protein sequence ID" value="VEL35037.1"/>
    <property type="molecule type" value="Genomic_DNA"/>
</dbReference>
<evidence type="ECO:0000313" key="3">
    <source>
        <dbReference type="Proteomes" id="UP000784294"/>
    </source>
</evidence>
<gene>
    <name evidence="2" type="ORF">PXEA_LOCUS28477</name>
</gene>
<comment type="caution">
    <text evidence="2">The sequence shown here is derived from an EMBL/GenBank/DDBJ whole genome shotgun (WGS) entry which is preliminary data.</text>
</comment>
<accession>A0A3S5C4L7</accession>
<dbReference type="OrthoDB" id="2325716at2759"/>
<keyword evidence="3" id="KW-1185">Reference proteome</keyword>
<feature type="region of interest" description="Disordered" evidence="1">
    <location>
        <begin position="593"/>
        <end position="628"/>
    </location>
</feature>
<sequence length="791" mass="87380">MQSTRRLLSFQVKRAELSSINMMDMMDIDRAGSHSCKILNYVTGLGNSTTCTFNCENTLLITSGANCLFLVWSTQTGHLLKVATQGTAESLFGGITIPAAFVETSPTGPHSGEEVRFGESNPELHDLFGLGSTAGGIGSNSLATTGSMGVESLLIVCHFPDESAPNQGSTSDQRMFITCKLYHLDAMTRPDDDLLRLGACPHDPEDPDTVIVKTRPSTFDDFDPLAPIVFLPAQISLEYVHFDAISSQVLVHCKRYEAYDPDSLLLCDIDEPATQPIHIWSGKSTPNAQNLGAFITTDTIPNWLEAVFSGPGEPVTRAYRHSSQSKLLAISLFRTTPDDGSSDGPIFLQTFLDPQKIEDYMPNLAIPLPSGGGYLKEFGIFSPTHGMLVLVHLDVSKAYTLTLRLIVFPPDGRPQAVVDVWGGVEWSLAGIDKSVQKVAKRVGLTRSVGHLTPALFEFRGPAHPSHILVGLTESHFNMYSVTQNNGQLVLWLGAMLIIDLGYPEVPPDDPRMADRANFPCLLNVVPMDFGPQICIMPDREHLVNYRLHIYRLETGELVRDLAGELNFPVADSGLLERLKMAFHAVTEQEPKSIRVAGPSVKPSQTSWGGDEEDEEDEASGPEDLEAKDAVQLEEEERLSLERQEVGKDCLYLQQMRLALDGRILLAKRHHPEMLIQLNLFTSEPHSSSSSLMEDEFGAAPPRVLMAFDLQRGVQRASYFFENEPYTIWLSRTGKTLVIATPYEYMLGMDIYLVPEEDEQESGAGRIGLFANIFPSDEEEEEACQSQRKLIM</sequence>
<organism evidence="2 3">
    <name type="scientific">Protopolystoma xenopodis</name>
    <dbReference type="NCBI Taxonomy" id="117903"/>
    <lineage>
        <taxon>Eukaryota</taxon>
        <taxon>Metazoa</taxon>
        <taxon>Spiralia</taxon>
        <taxon>Lophotrochozoa</taxon>
        <taxon>Platyhelminthes</taxon>
        <taxon>Monogenea</taxon>
        <taxon>Polyopisthocotylea</taxon>
        <taxon>Polystomatidea</taxon>
        <taxon>Polystomatidae</taxon>
        <taxon>Protopolystoma</taxon>
    </lineage>
</organism>
<protein>
    <submittedName>
        <fullName evidence="2">Uncharacterized protein</fullName>
    </submittedName>
</protein>
<name>A0A3S5C4L7_9PLAT</name>